<evidence type="ECO:0000313" key="3">
    <source>
        <dbReference type="EMBL" id="OKH51053.1"/>
    </source>
</evidence>
<dbReference type="RefSeq" id="WP_073606864.1">
    <property type="nucleotide sequence ID" value="NZ_MRCG01000001.1"/>
</dbReference>
<dbReference type="STRING" id="549789.NIES30_02995"/>
<evidence type="ECO:0000256" key="2">
    <source>
        <dbReference type="ARBA" id="ARBA00022679"/>
    </source>
</evidence>
<protein>
    <submittedName>
        <fullName evidence="3">Glycosyltransferase</fullName>
    </submittedName>
</protein>
<dbReference type="Pfam" id="PF03808">
    <property type="entry name" value="Glyco_tran_WecG"/>
    <property type="match status" value="1"/>
</dbReference>
<dbReference type="InterPro" id="IPR004629">
    <property type="entry name" value="WecG_TagA_CpsF"/>
</dbReference>
<keyword evidence="2 3" id="KW-0808">Transferase</keyword>
<dbReference type="PANTHER" id="PTHR34136">
    <property type="match status" value="1"/>
</dbReference>
<organism evidence="3 4">
    <name type="scientific">Phormidium tenue NIES-30</name>
    <dbReference type="NCBI Taxonomy" id="549789"/>
    <lineage>
        <taxon>Bacteria</taxon>
        <taxon>Bacillati</taxon>
        <taxon>Cyanobacteriota</taxon>
        <taxon>Cyanophyceae</taxon>
        <taxon>Oscillatoriophycideae</taxon>
        <taxon>Oscillatoriales</taxon>
        <taxon>Oscillatoriaceae</taxon>
        <taxon>Phormidium</taxon>
    </lineage>
</organism>
<sequence>MVLARSNAPEVLQVMGLPVHWRTDYADWLIAQYRQGCGAHVVTLNAEMAMQADQNPDLRQVIVNAELVIPDGAGVVLYFRTKGQRIERAPGIELAATVLKRISPQETVFMYGGVPGVADRAAMYWQRQVAGLKVVGTQHGYLGPTDQPEFLRHLEQLQPSVILVGMGVPRQELWIRDHRYLCPNSVWIGVGGSFDIWAGVKSRAPEWMCNNHLEWLYRLYKEPWRWRRMLALPHFAWRSLTYSAR</sequence>
<reference evidence="3 4" key="1">
    <citation type="submission" date="2016-11" db="EMBL/GenBank/DDBJ databases">
        <title>Draft Genome Sequences of Nine Cyanobacterial Strains from Diverse Habitats.</title>
        <authorList>
            <person name="Zhu T."/>
            <person name="Hou S."/>
            <person name="Lu X."/>
            <person name="Hess W.R."/>
        </authorList>
    </citation>
    <scope>NUCLEOTIDE SEQUENCE [LARGE SCALE GENOMIC DNA]</scope>
    <source>
        <strain evidence="3 4">NIES-30</strain>
    </source>
</reference>
<keyword evidence="1" id="KW-0328">Glycosyltransferase</keyword>
<dbReference type="Proteomes" id="UP000185557">
    <property type="component" value="Unassembled WGS sequence"/>
</dbReference>
<dbReference type="NCBIfam" id="TIGR00696">
    <property type="entry name" value="wecG_tagA_cpsF"/>
    <property type="match status" value="1"/>
</dbReference>
<comment type="caution">
    <text evidence="3">The sequence shown here is derived from an EMBL/GenBank/DDBJ whole genome shotgun (WGS) entry which is preliminary data.</text>
</comment>
<dbReference type="GO" id="GO:0016758">
    <property type="term" value="F:hexosyltransferase activity"/>
    <property type="evidence" value="ECO:0007669"/>
    <property type="project" value="TreeGrafter"/>
</dbReference>
<dbReference type="CDD" id="cd06533">
    <property type="entry name" value="Glyco_transf_WecG_TagA"/>
    <property type="match status" value="1"/>
</dbReference>
<dbReference type="AlphaFoldDB" id="A0A1U7JBD7"/>
<evidence type="ECO:0000313" key="4">
    <source>
        <dbReference type="Proteomes" id="UP000185557"/>
    </source>
</evidence>
<evidence type="ECO:0000256" key="1">
    <source>
        <dbReference type="ARBA" id="ARBA00022676"/>
    </source>
</evidence>
<proteinExistence type="predicted"/>
<name>A0A1U7JBD7_9CYAN</name>
<keyword evidence="4" id="KW-1185">Reference proteome</keyword>
<gene>
    <name evidence="3" type="ORF">NIES30_02995</name>
</gene>
<accession>A0A1U7JBD7</accession>
<dbReference type="EMBL" id="MRCG01000001">
    <property type="protein sequence ID" value="OKH51053.1"/>
    <property type="molecule type" value="Genomic_DNA"/>
</dbReference>
<dbReference type="PANTHER" id="PTHR34136:SF1">
    <property type="entry name" value="UDP-N-ACETYL-D-MANNOSAMINURONIC ACID TRANSFERASE"/>
    <property type="match status" value="1"/>
</dbReference>